<evidence type="ECO:0000256" key="4">
    <source>
        <dbReference type="ARBA" id="ARBA00022806"/>
    </source>
</evidence>
<keyword evidence="3 11" id="KW-0378">Hydrolase</keyword>
<evidence type="ECO:0000256" key="6">
    <source>
        <dbReference type="ARBA" id="ARBA00023125"/>
    </source>
</evidence>
<dbReference type="HOGENOM" id="CLU_034823_0_0_3"/>
<dbReference type="GO" id="GO:0003677">
    <property type="term" value="F:DNA binding"/>
    <property type="evidence" value="ECO:0007669"/>
    <property type="project" value="UniProtKB-KW"/>
</dbReference>
<accession>E0UJ62</accession>
<evidence type="ECO:0000256" key="10">
    <source>
        <dbReference type="ARBA" id="ARBA00048988"/>
    </source>
</evidence>
<evidence type="ECO:0000256" key="3">
    <source>
        <dbReference type="ARBA" id="ARBA00022801"/>
    </source>
</evidence>
<dbReference type="AlphaFoldDB" id="E0UJ62"/>
<dbReference type="GO" id="GO:0005524">
    <property type="term" value="F:ATP binding"/>
    <property type="evidence" value="ECO:0007669"/>
    <property type="project" value="UniProtKB-UniRule"/>
</dbReference>
<comment type="catalytic activity">
    <reaction evidence="8">
        <text>Couples ATP hydrolysis with the unwinding of duplex DNA by translocating in the 3'-5' direction.</text>
        <dbReference type="EC" id="5.6.2.4"/>
    </reaction>
</comment>
<evidence type="ECO:0000256" key="12">
    <source>
        <dbReference type="SAM" id="MobiDB-lite"/>
    </source>
</evidence>
<dbReference type="Pfam" id="PF00580">
    <property type="entry name" value="UvrD-helicase"/>
    <property type="match status" value="1"/>
</dbReference>
<dbReference type="GO" id="GO:0016887">
    <property type="term" value="F:ATP hydrolysis activity"/>
    <property type="evidence" value="ECO:0007669"/>
    <property type="project" value="RHEA"/>
</dbReference>
<dbReference type="Proteomes" id="UP000008206">
    <property type="component" value="Chromosome"/>
</dbReference>
<evidence type="ECO:0000256" key="5">
    <source>
        <dbReference type="ARBA" id="ARBA00022840"/>
    </source>
</evidence>
<keyword evidence="15" id="KW-1185">Reference proteome</keyword>
<dbReference type="InterPro" id="IPR013986">
    <property type="entry name" value="DExx_box_DNA_helicase_dom_sf"/>
</dbReference>
<dbReference type="InterPro" id="IPR014016">
    <property type="entry name" value="UvrD-like_ATP-bd"/>
</dbReference>
<dbReference type="InterPro" id="IPR027417">
    <property type="entry name" value="P-loop_NTPase"/>
</dbReference>
<dbReference type="PROSITE" id="PS51198">
    <property type="entry name" value="UVRD_HELICASE_ATP_BIND"/>
    <property type="match status" value="1"/>
</dbReference>
<dbReference type="STRING" id="497965.Cyan7822_3833"/>
<dbReference type="GO" id="GO:0000725">
    <property type="term" value="P:recombinational repair"/>
    <property type="evidence" value="ECO:0007669"/>
    <property type="project" value="TreeGrafter"/>
</dbReference>
<evidence type="ECO:0000256" key="11">
    <source>
        <dbReference type="PROSITE-ProRule" id="PRU00560"/>
    </source>
</evidence>
<evidence type="ECO:0000256" key="9">
    <source>
        <dbReference type="ARBA" id="ARBA00034808"/>
    </source>
</evidence>
<name>E0UJ62_GLOV7</name>
<dbReference type="PANTHER" id="PTHR11070:SF2">
    <property type="entry name" value="ATP-DEPENDENT DNA HELICASE SRS2"/>
    <property type="match status" value="1"/>
</dbReference>
<evidence type="ECO:0000256" key="7">
    <source>
        <dbReference type="ARBA" id="ARBA00023235"/>
    </source>
</evidence>
<protein>
    <recommendedName>
        <fullName evidence="9">DNA 3'-5' helicase</fullName>
        <ecNumber evidence="9">5.6.2.4</ecNumber>
    </recommendedName>
</protein>
<feature type="domain" description="UvrD-like helicase ATP-binding" evidence="13">
    <location>
        <begin position="4"/>
        <end position="294"/>
    </location>
</feature>
<dbReference type="InterPro" id="IPR000212">
    <property type="entry name" value="DNA_helicase_UvrD/REP"/>
</dbReference>
<reference evidence="15" key="1">
    <citation type="journal article" date="2011" name="MBio">
        <title>Novel metabolic attributes of the genus Cyanothece, comprising a group of unicellular nitrogen-fixing Cyanobacteria.</title>
        <authorList>
            <person name="Bandyopadhyay A."/>
            <person name="Elvitigala T."/>
            <person name="Welsh E."/>
            <person name="Stockel J."/>
            <person name="Liberton M."/>
            <person name="Min H."/>
            <person name="Sherman L.A."/>
            <person name="Pakrasi H.B."/>
        </authorList>
    </citation>
    <scope>NUCLEOTIDE SEQUENCE [LARGE SCALE GENOMIC DNA]</scope>
    <source>
        <strain evidence="15">PCC 7822</strain>
    </source>
</reference>
<comment type="similarity">
    <text evidence="1">Belongs to the helicase family. UvrD subfamily.</text>
</comment>
<comment type="catalytic activity">
    <reaction evidence="10">
        <text>ATP + H2O = ADP + phosphate + H(+)</text>
        <dbReference type="Rhea" id="RHEA:13065"/>
        <dbReference type="ChEBI" id="CHEBI:15377"/>
        <dbReference type="ChEBI" id="CHEBI:15378"/>
        <dbReference type="ChEBI" id="CHEBI:30616"/>
        <dbReference type="ChEBI" id="CHEBI:43474"/>
        <dbReference type="ChEBI" id="CHEBI:456216"/>
        <dbReference type="EC" id="5.6.2.4"/>
    </reaction>
</comment>
<proteinExistence type="inferred from homology"/>
<dbReference type="GO" id="GO:0043138">
    <property type="term" value="F:3'-5' DNA helicase activity"/>
    <property type="evidence" value="ECO:0007669"/>
    <property type="project" value="UniProtKB-EC"/>
</dbReference>
<dbReference type="InterPro" id="IPR014017">
    <property type="entry name" value="DNA_helicase_UvrD-like_C"/>
</dbReference>
<dbReference type="Gene3D" id="3.40.50.300">
    <property type="entry name" value="P-loop containing nucleotide triphosphate hydrolases"/>
    <property type="match status" value="2"/>
</dbReference>
<feature type="binding site" evidence="11">
    <location>
        <begin position="25"/>
        <end position="32"/>
    </location>
    <ligand>
        <name>ATP</name>
        <dbReference type="ChEBI" id="CHEBI:30616"/>
    </ligand>
</feature>
<sequence>MELSEYQQKIIHWLLNGKGNGCCNAVAGSGKSTTLKLVAQALKESGVSPAEIKIIVFGKANSQDLITKFGLIWKNSICTLHSAGYTLIKKELDIKNPRNAIVNRDKYKKIGQELELINYRAGGRTFRGKLKENRVLAHDSDFVKLVHLIRLTNQEPTVGNIENLCFHFEIEDVFKHDVLASSIEKVLDLGEEMAIDRKIFDYTDQVWLPVKWNVAQSSWFKPYKFVLIDECQDLNATQLELASMLAGKTGRMLFVGDPRQAIMGFAGADSDSYYNIVRRTKAIELPLSLCYRCPKTHIRLVNKIYPDIPIKATANAKEGTIEQIIEDDLDKYLKPHDLILSRKTNPLVSTCIRLLAKGVSAKIKGKDIGKIIQQELEAIASLGGFEYKRFNDFFEMYKQAKIARLEQMDNSEQIIENLKDRLSALHTIYTARPEANSIEALLKSIDDLFSDEEALVVLSTCHRAKGLEAERVFILNPGDMPMTWENQLEWQEDQEHNLLYVALTRSKDALFIIGEAEWFDASEDTSEELKLITSSETSEDTSEELKLITSSETSEDTSEELKLITSSETSEDTSEEDCRFPFLLDPPEVRSYIAYKIHLKIRELRADQKRSLRETLERRRRNR</sequence>
<keyword evidence="2 11" id="KW-0547">Nucleotide-binding</keyword>
<keyword evidence="7" id="KW-0413">Isomerase</keyword>
<dbReference type="Gene3D" id="1.10.10.160">
    <property type="match status" value="1"/>
</dbReference>
<evidence type="ECO:0000256" key="8">
    <source>
        <dbReference type="ARBA" id="ARBA00034617"/>
    </source>
</evidence>
<keyword evidence="4 11" id="KW-0347">Helicase</keyword>
<dbReference type="eggNOG" id="COG0210">
    <property type="taxonomic scope" value="Bacteria"/>
</dbReference>
<dbReference type="PANTHER" id="PTHR11070">
    <property type="entry name" value="UVRD / RECB / PCRA DNA HELICASE FAMILY MEMBER"/>
    <property type="match status" value="1"/>
</dbReference>
<organism evidence="14 15">
    <name type="scientific">Gloeothece verrucosa (strain PCC 7822)</name>
    <name type="common">Cyanothece sp. (strain PCC 7822)</name>
    <dbReference type="NCBI Taxonomy" id="497965"/>
    <lineage>
        <taxon>Bacteria</taxon>
        <taxon>Bacillati</taxon>
        <taxon>Cyanobacteriota</taxon>
        <taxon>Cyanophyceae</taxon>
        <taxon>Oscillatoriophycideae</taxon>
        <taxon>Chroococcales</taxon>
        <taxon>Aphanothecaceae</taxon>
        <taxon>Gloeothece</taxon>
        <taxon>Gloeothece verrucosa</taxon>
    </lineage>
</organism>
<dbReference type="RefSeq" id="WP_013323833.1">
    <property type="nucleotide sequence ID" value="NC_014501.1"/>
</dbReference>
<keyword evidence="5 11" id="KW-0067">ATP-binding</keyword>
<evidence type="ECO:0000256" key="1">
    <source>
        <dbReference type="ARBA" id="ARBA00009922"/>
    </source>
</evidence>
<evidence type="ECO:0000256" key="2">
    <source>
        <dbReference type="ARBA" id="ARBA00022741"/>
    </source>
</evidence>
<evidence type="ECO:0000313" key="14">
    <source>
        <dbReference type="EMBL" id="ADN15765.1"/>
    </source>
</evidence>
<gene>
    <name evidence="14" type="ordered locus">Cyan7822_3833</name>
</gene>
<dbReference type="EMBL" id="CP002198">
    <property type="protein sequence ID" value="ADN15765.1"/>
    <property type="molecule type" value="Genomic_DNA"/>
</dbReference>
<feature type="region of interest" description="Disordered" evidence="12">
    <location>
        <begin position="530"/>
        <end position="579"/>
    </location>
</feature>
<evidence type="ECO:0000259" key="13">
    <source>
        <dbReference type="PROSITE" id="PS51198"/>
    </source>
</evidence>
<dbReference type="OrthoDB" id="9810135at2"/>
<dbReference type="EC" id="5.6.2.4" evidence="9"/>
<dbReference type="SUPFAM" id="SSF52540">
    <property type="entry name" value="P-loop containing nucleoside triphosphate hydrolases"/>
    <property type="match status" value="1"/>
</dbReference>
<dbReference type="KEGG" id="cyj:Cyan7822_3833"/>
<keyword evidence="6" id="KW-0238">DNA-binding</keyword>
<evidence type="ECO:0000313" key="15">
    <source>
        <dbReference type="Proteomes" id="UP000008206"/>
    </source>
</evidence>
<dbReference type="Pfam" id="PF13361">
    <property type="entry name" value="UvrD_C"/>
    <property type="match status" value="1"/>
</dbReference>